<dbReference type="PANTHER" id="PTHR31462:SF5">
    <property type="entry name" value="ENDOSOMAL_LYSOSOMAL PROTON CHANNEL TMEM175"/>
    <property type="match status" value="1"/>
</dbReference>
<gene>
    <name evidence="14" type="ORF">D7V93_10830</name>
</gene>
<accession>A0A3A8Q6Y0</accession>
<protein>
    <submittedName>
        <fullName evidence="14">DUF1211 domain-containing protein</fullName>
    </submittedName>
</protein>
<evidence type="ECO:0000256" key="7">
    <source>
        <dbReference type="ARBA" id="ARBA00022958"/>
    </source>
</evidence>
<evidence type="ECO:0000256" key="2">
    <source>
        <dbReference type="ARBA" id="ARBA00006920"/>
    </source>
</evidence>
<comment type="caution">
    <text evidence="14">The sequence shown here is derived from an EMBL/GenBank/DDBJ whole genome shotgun (WGS) entry which is preliminary data.</text>
</comment>
<comment type="subcellular location">
    <subcellularLocation>
        <location evidence="1">Membrane</location>
        <topology evidence="1">Multi-pass membrane protein</topology>
    </subcellularLocation>
</comment>
<keyword evidence="5 13" id="KW-0812">Transmembrane</keyword>
<organism evidence="14 15">
    <name type="scientific">Corallococcus llansteffanensis</name>
    <dbReference type="NCBI Taxonomy" id="2316731"/>
    <lineage>
        <taxon>Bacteria</taxon>
        <taxon>Pseudomonadati</taxon>
        <taxon>Myxococcota</taxon>
        <taxon>Myxococcia</taxon>
        <taxon>Myxococcales</taxon>
        <taxon>Cystobacterineae</taxon>
        <taxon>Myxococcaceae</taxon>
        <taxon>Corallococcus</taxon>
    </lineage>
</organism>
<evidence type="ECO:0000256" key="11">
    <source>
        <dbReference type="ARBA" id="ARBA00023303"/>
    </source>
</evidence>
<dbReference type="AlphaFoldDB" id="A0A3A8Q6Y0"/>
<evidence type="ECO:0000256" key="4">
    <source>
        <dbReference type="ARBA" id="ARBA00022538"/>
    </source>
</evidence>
<evidence type="ECO:0000256" key="9">
    <source>
        <dbReference type="ARBA" id="ARBA00023065"/>
    </source>
</evidence>
<keyword evidence="7" id="KW-0630">Potassium</keyword>
<feature type="transmembrane region" description="Helical" evidence="13">
    <location>
        <begin position="12"/>
        <end position="29"/>
    </location>
</feature>
<feature type="transmembrane region" description="Helical" evidence="13">
    <location>
        <begin position="169"/>
        <end position="197"/>
    </location>
</feature>
<dbReference type="PANTHER" id="PTHR31462">
    <property type="entry name" value="ENDOSOMAL/LYSOSOMAL POTASSIUM CHANNEL TMEM175"/>
    <property type="match status" value="1"/>
</dbReference>
<dbReference type="Pfam" id="PF06736">
    <property type="entry name" value="TMEM175"/>
    <property type="match status" value="1"/>
</dbReference>
<evidence type="ECO:0000256" key="12">
    <source>
        <dbReference type="ARBA" id="ARBA00034430"/>
    </source>
</evidence>
<comment type="similarity">
    <text evidence="2">Belongs to the TMEM175 family.</text>
</comment>
<evidence type="ECO:0000313" key="15">
    <source>
        <dbReference type="Proteomes" id="UP000272888"/>
    </source>
</evidence>
<dbReference type="RefSeq" id="WP_120643321.1">
    <property type="nucleotide sequence ID" value="NZ_RAWB01000086.1"/>
</dbReference>
<dbReference type="EMBL" id="RAWB01000086">
    <property type="protein sequence ID" value="RKH61965.1"/>
    <property type="molecule type" value="Genomic_DNA"/>
</dbReference>
<keyword evidence="8 13" id="KW-1133">Transmembrane helix</keyword>
<keyword evidence="9" id="KW-0406">Ion transport</keyword>
<evidence type="ECO:0000256" key="5">
    <source>
        <dbReference type="ARBA" id="ARBA00022692"/>
    </source>
</evidence>
<reference evidence="15" key="1">
    <citation type="submission" date="2018-09" db="EMBL/GenBank/DDBJ databases">
        <authorList>
            <person name="Livingstone P.G."/>
            <person name="Whitworth D.E."/>
        </authorList>
    </citation>
    <scope>NUCLEOTIDE SEQUENCE [LARGE SCALE GENOMIC DNA]</scope>
    <source>
        <strain evidence="15">CA051B</strain>
    </source>
</reference>
<feature type="transmembrane region" description="Helical" evidence="13">
    <location>
        <begin position="92"/>
        <end position="113"/>
    </location>
</feature>
<comment type="catalytic activity">
    <reaction evidence="12">
        <text>K(+)(in) = K(+)(out)</text>
        <dbReference type="Rhea" id="RHEA:29463"/>
        <dbReference type="ChEBI" id="CHEBI:29103"/>
    </reaction>
</comment>
<feature type="transmembrane region" description="Helical" evidence="13">
    <location>
        <begin position="119"/>
        <end position="138"/>
    </location>
</feature>
<evidence type="ECO:0000313" key="14">
    <source>
        <dbReference type="EMBL" id="RKH61965.1"/>
    </source>
</evidence>
<proteinExistence type="inferred from homology"/>
<name>A0A3A8Q6Y0_9BACT</name>
<evidence type="ECO:0000256" key="6">
    <source>
        <dbReference type="ARBA" id="ARBA00022826"/>
    </source>
</evidence>
<evidence type="ECO:0000256" key="8">
    <source>
        <dbReference type="ARBA" id="ARBA00022989"/>
    </source>
</evidence>
<evidence type="ECO:0000256" key="1">
    <source>
        <dbReference type="ARBA" id="ARBA00004141"/>
    </source>
</evidence>
<keyword evidence="3" id="KW-0813">Transport</keyword>
<evidence type="ECO:0000256" key="13">
    <source>
        <dbReference type="SAM" id="Phobius"/>
    </source>
</evidence>
<dbReference type="Proteomes" id="UP000272888">
    <property type="component" value="Unassembled WGS sequence"/>
</dbReference>
<keyword evidence="4" id="KW-0633">Potassium transport</keyword>
<dbReference type="GO" id="GO:0005267">
    <property type="term" value="F:potassium channel activity"/>
    <property type="evidence" value="ECO:0007669"/>
    <property type="project" value="UniProtKB-KW"/>
</dbReference>
<dbReference type="GO" id="GO:0015252">
    <property type="term" value="F:proton channel activity"/>
    <property type="evidence" value="ECO:0007669"/>
    <property type="project" value="InterPro"/>
</dbReference>
<dbReference type="GO" id="GO:0016020">
    <property type="term" value="C:membrane"/>
    <property type="evidence" value="ECO:0007669"/>
    <property type="project" value="UniProtKB-SubCell"/>
</dbReference>
<sequence length="208" mass="23394">MSDAEKKDSARLEAFSDGVFAIVITLLALDLKPELTDAAHDARTLLWQLASRWPTYLAFVVSFSSVLIMWVDHHGLFKFMRRVDTRVLFANGLLMMLTTLVPFTTTLLAAHAMEPSGTVAGVVYSGLFVLINVAYNLLWNALRRQAYPEAGSHRAALERRLTWHYRIGFPVYLAATLIALWSLPVSLAMSVGMWVWWSANMRPVHDAD</sequence>
<keyword evidence="6" id="KW-0631">Potassium channel</keyword>
<keyword evidence="10 13" id="KW-0472">Membrane</keyword>
<keyword evidence="15" id="KW-1185">Reference proteome</keyword>
<feature type="transmembrane region" description="Helical" evidence="13">
    <location>
        <begin position="53"/>
        <end position="71"/>
    </location>
</feature>
<evidence type="ECO:0000256" key="3">
    <source>
        <dbReference type="ARBA" id="ARBA00022448"/>
    </source>
</evidence>
<dbReference type="InterPro" id="IPR010617">
    <property type="entry name" value="TMEM175-like"/>
</dbReference>
<evidence type="ECO:0000256" key="10">
    <source>
        <dbReference type="ARBA" id="ARBA00023136"/>
    </source>
</evidence>
<keyword evidence="11" id="KW-0407">Ion channel</keyword>